<evidence type="ECO:0000259" key="2">
    <source>
        <dbReference type="PROSITE" id="PS50891"/>
    </source>
</evidence>
<protein>
    <recommendedName>
        <fullName evidence="2">LOB domain-containing protein</fullName>
    </recommendedName>
</protein>
<dbReference type="EMBL" id="DF974026">
    <property type="protein sequence ID" value="GAU44237.1"/>
    <property type="molecule type" value="Genomic_DNA"/>
</dbReference>
<dbReference type="AlphaFoldDB" id="A0A2Z6PI62"/>
<dbReference type="InterPro" id="IPR004883">
    <property type="entry name" value="LOB"/>
</dbReference>
<feature type="domain" description="LOB" evidence="2">
    <location>
        <begin position="1"/>
        <end position="79"/>
    </location>
</feature>
<name>A0A2Z6PI62_TRISU</name>
<dbReference type="PANTHER" id="PTHR31529">
    <property type="entry name" value="LOB DOMAIN CONTAINING PROTEIN"/>
    <property type="match status" value="1"/>
</dbReference>
<comment type="similarity">
    <text evidence="1">Belongs to the LOB domain-containing protein family.</text>
</comment>
<organism evidence="3 4">
    <name type="scientific">Trifolium subterraneum</name>
    <name type="common">Subterranean clover</name>
    <dbReference type="NCBI Taxonomy" id="3900"/>
    <lineage>
        <taxon>Eukaryota</taxon>
        <taxon>Viridiplantae</taxon>
        <taxon>Streptophyta</taxon>
        <taxon>Embryophyta</taxon>
        <taxon>Tracheophyta</taxon>
        <taxon>Spermatophyta</taxon>
        <taxon>Magnoliopsida</taxon>
        <taxon>eudicotyledons</taxon>
        <taxon>Gunneridae</taxon>
        <taxon>Pentapetalae</taxon>
        <taxon>rosids</taxon>
        <taxon>fabids</taxon>
        <taxon>Fabales</taxon>
        <taxon>Fabaceae</taxon>
        <taxon>Papilionoideae</taxon>
        <taxon>50 kb inversion clade</taxon>
        <taxon>NPAAA clade</taxon>
        <taxon>Hologalegina</taxon>
        <taxon>IRL clade</taxon>
        <taxon>Trifolieae</taxon>
        <taxon>Trifolium</taxon>
    </lineage>
</organism>
<dbReference type="PANTHER" id="PTHR31529:SF26">
    <property type="entry name" value="LOB DOMAIN-CONTAINING PROTEIN CRL1"/>
    <property type="match status" value="1"/>
</dbReference>
<evidence type="ECO:0000313" key="4">
    <source>
        <dbReference type="Proteomes" id="UP000242715"/>
    </source>
</evidence>
<dbReference type="PROSITE" id="PS50891">
    <property type="entry name" value="LOB"/>
    <property type="match status" value="1"/>
</dbReference>
<dbReference type="Pfam" id="PF03195">
    <property type="entry name" value="LOB"/>
    <property type="match status" value="1"/>
</dbReference>
<proteinExistence type="inferred from homology"/>
<evidence type="ECO:0000256" key="1">
    <source>
        <dbReference type="ARBA" id="ARBA00005474"/>
    </source>
</evidence>
<gene>
    <name evidence="3" type="ORF">TSUD_139300</name>
</gene>
<reference evidence="4" key="1">
    <citation type="journal article" date="2017" name="Front. Plant Sci.">
        <title>Climate Clever Clovers: New Paradigm to Reduce the Environmental Footprint of Ruminants by Breeding Low Methanogenic Forages Utilizing Haplotype Variation.</title>
        <authorList>
            <person name="Kaur P."/>
            <person name="Appels R."/>
            <person name="Bayer P.E."/>
            <person name="Keeble-Gagnere G."/>
            <person name="Wang J."/>
            <person name="Hirakawa H."/>
            <person name="Shirasawa K."/>
            <person name="Vercoe P."/>
            <person name="Stefanova K."/>
            <person name="Durmic Z."/>
            <person name="Nichols P."/>
            <person name="Revell C."/>
            <person name="Isobe S.N."/>
            <person name="Edwards D."/>
            <person name="Erskine W."/>
        </authorList>
    </citation>
    <scope>NUCLEOTIDE SEQUENCE [LARGE SCALE GENOMIC DNA]</scope>
    <source>
        <strain evidence="4">cv. Daliak</strain>
    </source>
</reference>
<dbReference type="Proteomes" id="UP000242715">
    <property type="component" value="Unassembled WGS sequence"/>
</dbReference>
<accession>A0A2Z6PI62</accession>
<dbReference type="GO" id="GO:0045893">
    <property type="term" value="P:positive regulation of DNA-templated transcription"/>
    <property type="evidence" value="ECO:0007669"/>
    <property type="project" value="TreeGrafter"/>
</dbReference>
<evidence type="ECO:0000313" key="3">
    <source>
        <dbReference type="EMBL" id="GAU44237.1"/>
    </source>
</evidence>
<dbReference type="GO" id="GO:0009755">
    <property type="term" value="P:hormone-mediated signaling pathway"/>
    <property type="evidence" value="ECO:0007669"/>
    <property type="project" value="TreeGrafter"/>
</dbReference>
<dbReference type="OrthoDB" id="1903788at2759"/>
<dbReference type="GO" id="GO:0005634">
    <property type="term" value="C:nucleus"/>
    <property type="evidence" value="ECO:0007669"/>
    <property type="project" value="TreeGrafter"/>
</dbReference>
<sequence length="79" mass="8470">MLSSKVVMVVRELDQGEASFAVVHMVFGASNASKLLSNVSTNHRHEAVATISYEAQARLSDPDYGCVSTILISRSDSLA</sequence>
<keyword evidence="4" id="KW-1185">Reference proteome</keyword>